<proteinExistence type="predicted"/>
<dbReference type="PROSITE" id="PS51186">
    <property type="entry name" value="GNAT"/>
    <property type="match status" value="1"/>
</dbReference>
<accession>A0AAN7ZKI2</accession>
<dbReference type="AlphaFoldDB" id="A0AAN7ZKI2"/>
<dbReference type="InterPro" id="IPR016181">
    <property type="entry name" value="Acyl_CoA_acyltransferase"/>
</dbReference>
<dbReference type="InterPro" id="IPR052523">
    <property type="entry name" value="Trichothecene_AcTrans"/>
</dbReference>
<gene>
    <name evidence="3" type="ORF">LTR97_012687</name>
</gene>
<name>A0AAN7ZKI2_9PEZI</name>
<protein>
    <recommendedName>
        <fullName evidence="2">N-acetyltransferase domain-containing protein</fullName>
    </recommendedName>
</protein>
<organism evidence="3 4">
    <name type="scientific">Elasticomyces elasticus</name>
    <dbReference type="NCBI Taxonomy" id="574655"/>
    <lineage>
        <taxon>Eukaryota</taxon>
        <taxon>Fungi</taxon>
        <taxon>Dikarya</taxon>
        <taxon>Ascomycota</taxon>
        <taxon>Pezizomycotina</taxon>
        <taxon>Dothideomycetes</taxon>
        <taxon>Dothideomycetidae</taxon>
        <taxon>Mycosphaerellales</taxon>
        <taxon>Teratosphaeriaceae</taxon>
        <taxon>Elasticomyces</taxon>
    </lineage>
</organism>
<dbReference type="InterPro" id="IPR000182">
    <property type="entry name" value="GNAT_dom"/>
</dbReference>
<dbReference type="Proteomes" id="UP001310594">
    <property type="component" value="Unassembled WGS sequence"/>
</dbReference>
<dbReference type="CDD" id="cd04301">
    <property type="entry name" value="NAT_SF"/>
    <property type="match status" value="1"/>
</dbReference>
<comment type="caution">
    <text evidence="3">The sequence shown here is derived from an EMBL/GenBank/DDBJ whole genome shotgun (WGS) entry which is preliminary data.</text>
</comment>
<dbReference type="Gene3D" id="3.40.630.30">
    <property type="match status" value="1"/>
</dbReference>
<reference evidence="3" key="1">
    <citation type="submission" date="2023-08" db="EMBL/GenBank/DDBJ databases">
        <title>Black Yeasts Isolated from many extreme environments.</title>
        <authorList>
            <person name="Coleine C."/>
            <person name="Stajich J.E."/>
            <person name="Selbmann L."/>
        </authorList>
    </citation>
    <scope>NUCLEOTIDE SEQUENCE</scope>
    <source>
        <strain evidence="3">CCFEE 5810</strain>
    </source>
</reference>
<dbReference type="PANTHER" id="PTHR42791:SF1">
    <property type="entry name" value="N-ACETYLTRANSFERASE DOMAIN-CONTAINING PROTEIN"/>
    <property type="match status" value="1"/>
</dbReference>
<feature type="region of interest" description="Disordered" evidence="1">
    <location>
        <begin position="76"/>
        <end position="106"/>
    </location>
</feature>
<evidence type="ECO:0000313" key="4">
    <source>
        <dbReference type="Proteomes" id="UP001310594"/>
    </source>
</evidence>
<dbReference type="Pfam" id="PF00583">
    <property type="entry name" value="Acetyltransf_1"/>
    <property type="match status" value="1"/>
</dbReference>
<evidence type="ECO:0000259" key="2">
    <source>
        <dbReference type="PROSITE" id="PS51186"/>
    </source>
</evidence>
<feature type="domain" description="N-acetyltransferase" evidence="2">
    <location>
        <begin position="75"/>
        <end position="214"/>
    </location>
</feature>
<dbReference type="EMBL" id="JAVRQU010000029">
    <property type="protein sequence ID" value="KAK5689688.1"/>
    <property type="molecule type" value="Genomic_DNA"/>
</dbReference>
<dbReference type="PANTHER" id="PTHR42791">
    <property type="entry name" value="GNAT FAMILY ACETYLTRANSFERASE"/>
    <property type="match status" value="1"/>
</dbReference>
<evidence type="ECO:0000313" key="3">
    <source>
        <dbReference type="EMBL" id="KAK5689688.1"/>
    </source>
</evidence>
<sequence>MPSDVLRIAEIVVSAFDNDAHTQMTIEARGRSAYQNDMAQGMQGWMASPRSIVMKATDDRDQTIVGFCAWGFDGVPIPDSEDGSTSQLDSETSEEAAEDTQAPKNESVKRLAELETATTKHLLDFMTKVKAYGSKRIFIISLAVDPRFQDQGVGSSLVKWGTEVADRAGAFSWVHSSEGGWGFYEKHGFKEVDHLTVNLDDWAGQSSEERKRWGEYTWRYGVRECAA</sequence>
<dbReference type="GO" id="GO:0016747">
    <property type="term" value="F:acyltransferase activity, transferring groups other than amino-acyl groups"/>
    <property type="evidence" value="ECO:0007669"/>
    <property type="project" value="InterPro"/>
</dbReference>
<dbReference type="SUPFAM" id="SSF55729">
    <property type="entry name" value="Acyl-CoA N-acyltransferases (Nat)"/>
    <property type="match status" value="1"/>
</dbReference>
<evidence type="ECO:0000256" key="1">
    <source>
        <dbReference type="SAM" id="MobiDB-lite"/>
    </source>
</evidence>